<gene>
    <name evidence="2" type="ORF">H5985_07665</name>
</gene>
<evidence type="ECO:0000313" key="3">
    <source>
        <dbReference type="Proteomes" id="UP000777002"/>
    </source>
</evidence>
<keyword evidence="3" id="KW-1185">Reference proteome</keyword>
<dbReference type="EMBL" id="JACJKX010000014">
    <property type="protein sequence ID" value="MBM6929142.1"/>
    <property type="molecule type" value="Genomic_DNA"/>
</dbReference>
<feature type="region of interest" description="Disordered" evidence="1">
    <location>
        <begin position="155"/>
        <end position="203"/>
    </location>
</feature>
<sequence>MRKPWEESGSHRDDFSFEDRPRRTDRRFDDRDGFKRRSDRRFDRREDGFGRRDEGFGRRDRRRDDRKGGFAKRRDDFSDNVYGVRSGPRARAAMAGRGVPARRQSAPSRNALITLDADVARVFGTSEAVNAALRHLIALASIMGVDALKQAALESEQKQEQEMIDEEPKQALESDSLSEAQEVQTTDDEEEWFDLPIEPEKGE</sequence>
<evidence type="ECO:0000313" key="2">
    <source>
        <dbReference type="EMBL" id="MBM6929142.1"/>
    </source>
</evidence>
<feature type="compositionally biased region" description="Low complexity" evidence="1">
    <location>
        <begin position="87"/>
        <end position="103"/>
    </location>
</feature>
<organism evidence="2 3">
    <name type="scientific">Parasutterella secunda</name>
    <dbReference type="NCBI Taxonomy" id="626947"/>
    <lineage>
        <taxon>Bacteria</taxon>
        <taxon>Pseudomonadati</taxon>
        <taxon>Pseudomonadota</taxon>
        <taxon>Betaproteobacteria</taxon>
        <taxon>Burkholderiales</taxon>
        <taxon>Sutterellaceae</taxon>
        <taxon>Parasutterella</taxon>
    </lineage>
</organism>
<feature type="compositionally biased region" description="Basic and acidic residues" evidence="1">
    <location>
        <begin position="1"/>
        <end position="77"/>
    </location>
</feature>
<feature type="region of interest" description="Disordered" evidence="1">
    <location>
        <begin position="1"/>
        <end position="104"/>
    </location>
</feature>
<dbReference type="RefSeq" id="WP_205050728.1">
    <property type="nucleotide sequence ID" value="NZ_JACJKX010000014.1"/>
</dbReference>
<feature type="compositionally biased region" description="Polar residues" evidence="1">
    <location>
        <begin position="173"/>
        <end position="184"/>
    </location>
</feature>
<name>A0ABS2GWC5_9BURK</name>
<evidence type="ECO:0000256" key="1">
    <source>
        <dbReference type="SAM" id="MobiDB-lite"/>
    </source>
</evidence>
<protein>
    <submittedName>
        <fullName evidence="2">Uncharacterized protein</fullName>
    </submittedName>
</protein>
<comment type="caution">
    <text evidence="2">The sequence shown here is derived from an EMBL/GenBank/DDBJ whole genome shotgun (WGS) entry which is preliminary data.</text>
</comment>
<dbReference type="Proteomes" id="UP000777002">
    <property type="component" value="Unassembled WGS sequence"/>
</dbReference>
<accession>A0ABS2GWC5</accession>
<reference evidence="2 3" key="1">
    <citation type="journal article" date="2021" name="Sci. Rep.">
        <title>The distribution of antibiotic resistance genes in chicken gut microbiota commensals.</title>
        <authorList>
            <person name="Juricova H."/>
            <person name="Matiasovicova J."/>
            <person name="Kubasova T."/>
            <person name="Cejkova D."/>
            <person name="Rychlik I."/>
        </authorList>
    </citation>
    <scope>NUCLEOTIDE SEQUENCE [LARGE SCALE GENOMIC DNA]</scope>
    <source>
        <strain evidence="2 3">An562</strain>
    </source>
</reference>
<feature type="compositionally biased region" description="Basic and acidic residues" evidence="1">
    <location>
        <begin position="155"/>
        <end position="172"/>
    </location>
</feature>
<proteinExistence type="predicted"/>